<feature type="transmembrane region" description="Helical" evidence="14">
    <location>
        <begin position="109"/>
        <end position="134"/>
    </location>
</feature>
<keyword evidence="8" id="KW-0999">Mitochondrion inner membrane</keyword>
<evidence type="ECO:0000256" key="13">
    <source>
        <dbReference type="ARBA" id="ARBA00023136"/>
    </source>
</evidence>
<evidence type="ECO:0000256" key="3">
    <source>
        <dbReference type="ARBA" id="ARBA00022448"/>
    </source>
</evidence>
<feature type="transmembrane region" description="Helical" evidence="14">
    <location>
        <begin position="319"/>
        <end position="337"/>
    </location>
</feature>
<feature type="domain" description="Cytochrome b/b6 N-terminal region profile" evidence="15">
    <location>
        <begin position="1"/>
        <end position="210"/>
    </location>
</feature>
<geneLocation type="mitochondrion" evidence="17"/>
<dbReference type="InterPro" id="IPR016174">
    <property type="entry name" value="Di-haem_cyt_TM"/>
</dbReference>
<keyword evidence="6 14" id="KW-0812">Transmembrane</keyword>
<evidence type="ECO:0000313" key="17">
    <source>
        <dbReference type="EMBL" id="ATQ37468.1"/>
    </source>
</evidence>
<dbReference type="PROSITE" id="PS51003">
    <property type="entry name" value="CYTB_CTER"/>
    <property type="match status" value="1"/>
</dbReference>
<keyword evidence="4 14" id="KW-0349">Heme</keyword>
<dbReference type="GO" id="GO:0016491">
    <property type="term" value="F:oxidoreductase activity"/>
    <property type="evidence" value="ECO:0007669"/>
    <property type="project" value="UniProtKB-UniRule"/>
</dbReference>
<keyword evidence="12 14" id="KW-0496">Mitochondrion</keyword>
<dbReference type="InterPro" id="IPR005798">
    <property type="entry name" value="Cyt_b/b6_C"/>
</dbReference>
<dbReference type="PANTHER" id="PTHR19271:SF16">
    <property type="entry name" value="CYTOCHROME B"/>
    <property type="match status" value="1"/>
</dbReference>
<dbReference type="InterPro" id="IPR005797">
    <property type="entry name" value="Cyt_b/b6_N"/>
</dbReference>
<evidence type="ECO:0000256" key="11">
    <source>
        <dbReference type="ARBA" id="ARBA00023004"/>
    </source>
</evidence>
<dbReference type="GO" id="GO:0046872">
    <property type="term" value="F:metal ion binding"/>
    <property type="evidence" value="ECO:0007669"/>
    <property type="project" value="UniProtKB-UniRule"/>
</dbReference>
<feature type="transmembrane region" description="Helical" evidence="14">
    <location>
        <begin position="141"/>
        <end position="159"/>
    </location>
</feature>
<keyword evidence="3 14" id="KW-0813">Transport</keyword>
<keyword evidence="13 14" id="KW-0472">Membrane</keyword>
<dbReference type="GO" id="GO:0022904">
    <property type="term" value="P:respiratory electron transport chain"/>
    <property type="evidence" value="ECO:0007669"/>
    <property type="project" value="InterPro"/>
</dbReference>
<feature type="transmembrane region" description="Helical" evidence="14">
    <location>
        <begin position="76"/>
        <end position="97"/>
    </location>
</feature>
<protein>
    <recommendedName>
        <fullName evidence="2 14">Cytochrome b</fullName>
    </recommendedName>
</protein>
<dbReference type="GO" id="GO:0009055">
    <property type="term" value="F:electron transfer activity"/>
    <property type="evidence" value="ECO:0007669"/>
    <property type="project" value="InterPro"/>
</dbReference>
<dbReference type="PROSITE" id="PS51002">
    <property type="entry name" value="CYTB_NTER"/>
    <property type="match status" value="1"/>
</dbReference>
<feature type="domain" description="Cytochrome b/b6 C-terminal region profile" evidence="16">
    <location>
        <begin position="211"/>
        <end position="364"/>
    </location>
</feature>
<dbReference type="SUPFAM" id="SSF81342">
    <property type="entry name" value="Transmembrane di-heme cytochromes"/>
    <property type="match status" value="1"/>
</dbReference>
<keyword evidence="10 14" id="KW-1133">Transmembrane helix</keyword>
<comment type="cofactor">
    <cofactor evidence="14">
        <name>heme b</name>
        <dbReference type="ChEBI" id="CHEBI:60344"/>
    </cofactor>
    <text evidence="14">Binds 2 heme groups non-covalently.</text>
</comment>
<dbReference type="InterPro" id="IPR036150">
    <property type="entry name" value="Cyt_b/b6_C_sf"/>
</dbReference>
<dbReference type="GO" id="GO:0005743">
    <property type="term" value="C:mitochondrial inner membrane"/>
    <property type="evidence" value="ECO:0007669"/>
    <property type="project" value="UniProtKB-SubCell"/>
</dbReference>
<dbReference type="AlphaFoldDB" id="A0A2D2AJT8"/>
<comment type="subcellular location">
    <subcellularLocation>
        <location evidence="1">Mitochondrion inner membrane</location>
        <topology evidence="1">Multi-pass membrane protein</topology>
    </subcellularLocation>
</comment>
<dbReference type="SUPFAM" id="SSF81648">
    <property type="entry name" value="a domain/subunit of cytochrome bc1 complex (Ubiquinol-cytochrome c reductase)"/>
    <property type="match status" value="1"/>
</dbReference>
<evidence type="ECO:0000256" key="2">
    <source>
        <dbReference type="ARBA" id="ARBA00013531"/>
    </source>
</evidence>
<evidence type="ECO:0000256" key="9">
    <source>
        <dbReference type="ARBA" id="ARBA00022982"/>
    </source>
</evidence>
<evidence type="ECO:0000256" key="12">
    <source>
        <dbReference type="ARBA" id="ARBA00023128"/>
    </source>
</evidence>
<keyword evidence="11 14" id="KW-0408">Iron</keyword>
<evidence type="ECO:0000259" key="16">
    <source>
        <dbReference type="PROSITE" id="PS51003"/>
    </source>
</evidence>
<evidence type="ECO:0000256" key="6">
    <source>
        <dbReference type="ARBA" id="ARBA00022692"/>
    </source>
</evidence>
<evidence type="ECO:0000256" key="10">
    <source>
        <dbReference type="ARBA" id="ARBA00022989"/>
    </source>
</evidence>
<evidence type="ECO:0000256" key="1">
    <source>
        <dbReference type="ARBA" id="ARBA00004448"/>
    </source>
</evidence>
<organism evidence="17">
    <name type="scientific">Diplonema sp. ATCC 50224</name>
    <dbReference type="NCBI Taxonomy" id="91375"/>
    <lineage>
        <taxon>Eukaryota</taxon>
        <taxon>Discoba</taxon>
        <taxon>Euglenozoa</taxon>
        <taxon>Diplonemea</taxon>
        <taxon>Diplonemidae</taxon>
        <taxon>Diplonema</taxon>
    </lineage>
</organism>
<dbReference type="PANTHER" id="PTHR19271">
    <property type="entry name" value="CYTOCHROME B"/>
    <property type="match status" value="1"/>
</dbReference>
<evidence type="ECO:0000256" key="7">
    <source>
        <dbReference type="ARBA" id="ARBA00022723"/>
    </source>
</evidence>
<reference evidence="17" key="1">
    <citation type="journal article" date="2017" name="Sci. Rep.">
        <title>Keeping it complicated: Mitochondrial genome plasticity across diplonemids.</title>
        <authorList>
            <person name="Valach M."/>
            <person name="Moreira S."/>
            <person name="Hoffmann S."/>
            <person name="Stadler P.F."/>
            <person name="Burger G."/>
        </authorList>
    </citation>
    <scope>NUCLEOTIDE SEQUENCE</scope>
</reference>
<evidence type="ECO:0000256" key="4">
    <source>
        <dbReference type="ARBA" id="ARBA00022617"/>
    </source>
</evidence>
<evidence type="ECO:0000256" key="5">
    <source>
        <dbReference type="ARBA" id="ARBA00022660"/>
    </source>
</evidence>
<feature type="transmembrane region" description="Helical" evidence="14">
    <location>
        <begin position="289"/>
        <end position="307"/>
    </location>
</feature>
<dbReference type="Pfam" id="PF00032">
    <property type="entry name" value="Cytochrom_B_C"/>
    <property type="match status" value="1"/>
</dbReference>
<accession>A0A2D2AJT8</accession>
<keyword evidence="5 14" id="KW-0679">Respiratory chain</keyword>
<keyword evidence="17" id="KW-0560">Oxidoreductase</keyword>
<comment type="function">
    <text evidence="14">Component of the ubiquinol-cytochrome c reductase complex (complex III or cytochrome b-c1 complex) that is part of the mitochondrial respiratory chain. The b-c1 complex mediates electron transfer from ubiquinol to cytochrome c. Contributes to the generation of a proton gradient across the mitochondrial membrane that is then used for ATP synthesis.</text>
</comment>
<name>A0A2D2AJT8_9EUGL</name>
<keyword evidence="7 14" id="KW-0479">Metal-binding</keyword>
<gene>
    <name evidence="17" type="primary">cob</name>
</gene>
<dbReference type="EMBL" id="MF436949">
    <property type="protein sequence ID" value="ATQ37468.1"/>
    <property type="molecule type" value="mRNA"/>
</dbReference>
<keyword evidence="9 14" id="KW-0249">Electron transport</keyword>
<dbReference type="Gene3D" id="1.20.810.10">
    <property type="entry name" value="Cytochrome Bc1 Complex, Chain C"/>
    <property type="match status" value="1"/>
</dbReference>
<evidence type="ECO:0000256" key="14">
    <source>
        <dbReference type="RuleBase" id="RU362117"/>
    </source>
</evidence>
<evidence type="ECO:0000256" key="8">
    <source>
        <dbReference type="ARBA" id="ARBA00022792"/>
    </source>
</evidence>
<feature type="transmembrane region" description="Helical" evidence="14">
    <location>
        <begin position="28"/>
        <end position="56"/>
    </location>
</feature>
<sequence>MNGVYAVDSTSSATAHAAMYSTPTSMTIAYNCGVLSLVAFGVQVLSGILIACSYAATVEHAFGLLDECNRDSCHGWFIRVLHANSASATFACMYFHVIRNILLGVAVRVYAVVWSSGLLIWLFMMGVAFLGYVLPWGLMSYWALTVITNLITVLPLVGQDVLLYCWGGYYLSKTSLQRVFVLHFVLPLVALVMIGVHIVALHCYGSGSNSSMPAGSTEHCMFYWYYYKDLWVISTMSFAMLWLIVLFPETLHHPDNFCYVDRNSTPAHIVPEWYFLSYYAMLRACPSKLIGVIILGTAIVTYILCLGSVSLHSHCRSRYSACEGIIHVWILVMLGLLGQSNPVYPYVELSGHFTIMALGIHVLL</sequence>
<evidence type="ECO:0000259" key="15">
    <source>
        <dbReference type="PROSITE" id="PS51002"/>
    </source>
</evidence>
<proteinExistence type="evidence at transcript level"/>
<dbReference type="InterPro" id="IPR027387">
    <property type="entry name" value="Cytb/b6-like_sf"/>
</dbReference>
<comment type="similarity">
    <text evidence="14">Belongs to the cytochrome b family.</text>
</comment>
<feature type="transmembrane region" description="Helical" evidence="14">
    <location>
        <begin position="179"/>
        <end position="204"/>
    </location>
</feature>
<feature type="transmembrane region" description="Helical" evidence="14">
    <location>
        <begin position="225"/>
        <end position="247"/>
    </location>
</feature>
<dbReference type="Pfam" id="PF00033">
    <property type="entry name" value="Cytochrome_B"/>
    <property type="match status" value="1"/>
</dbReference>